<feature type="coiled-coil region" evidence="1">
    <location>
        <begin position="1226"/>
        <end position="1366"/>
    </location>
</feature>
<evidence type="ECO:0000256" key="2">
    <source>
        <dbReference type="SAM" id="MobiDB-lite"/>
    </source>
</evidence>
<feature type="region of interest" description="Disordered" evidence="2">
    <location>
        <begin position="1"/>
        <end position="41"/>
    </location>
</feature>
<dbReference type="InterPro" id="IPR036691">
    <property type="entry name" value="Endo/exonu/phosph_ase_sf"/>
</dbReference>
<dbReference type="PANTHER" id="PTHR47027:SF20">
    <property type="entry name" value="REVERSE TRANSCRIPTASE-LIKE PROTEIN WITH RNA-DIRECTED DNA POLYMERASE DOMAIN"/>
    <property type="match status" value="1"/>
</dbReference>
<feature type="compositionally biased region" description="Polar residues" evidence="2">
    <location>
        <begin position="25"/>
        <end position="41"/>
    </location>
</feature>
<dbReference type="SUPFAM" id="SSF56219">
    <property type="entry name" value="DNase I-like"/>
    <property type="match status" value="1"/>
</dbReference>
<name>A0A1I8JG61_9PLAT</name>
<protein>
    <submittedName>
        <fullName evidence="4">Protein kinase domain-containing protein</fullName>
    </submittedName>
</protein>
<feature type="region of interest" description="Disordered" evidence="2">
    <location>
        <begin position="871"/>
        <end position="921"/>
    </location>
</feature>
<proteinExistence type="predicted"/>
<dbReference type="Gene3D" id="3.60.10.10">
    <property type="entry name" value="Endonuclease/exonuclease/phosphatase"/>
    <property type="match status" value="1"/>
</dbReference>
<feature type="compositionally biased region" description="Polar residues" evidence="2">
    <location>
        <begin position="888"/>
        <end position="899"/>
    </location>
</feature>
<accession>A0A1I8JG61</accession>
<evidence type="ECO:0000313" key="3">
    <source>
        <dbReference type="Proteomes" id="UP000095280"/>
    </source>
</evidence>
<evidence type="ECO:0000256" key="1">
    <source>
        <dbReference type="SAM" id="Coils"/>
    </source>
</evidence>
<evidence type="ECO:0000313" key="4">
    <source>
        <dbReference type="WBParaSite" id="maker-uti_cns_0047262-snap-gene-0.4-mRNA-1"/>
    </source>
</evidence>
<sequence length="2279" mass="245803">TQLHPADAEAPAAAHPLLRTPPKWTPTSLQTGGASQPSMKNNRGINSALRRFQLVFQLQQLLIELKQAFRDEKAFYLSLMLVAQQLGIWEAGGPATGDLGGWWPSNWGSGRLAQQLRIWEAVAQQLGIWEAGGPATGDLGGWWPSNWGSGRLAQQLRIWEADGPATEDLGGWWPSNWGSGRLVAQQLGIWEAVGPAIEDLGGWWPCNWGSGRLAQQLRIWEAGGPATGDLGGWWPSNWGSGRLLAQQLRIWEAGGPATEDLGGWWPSNWGSGRLVAQQLGIWEAVGPAIEDLGGCQRGSHGAYLSLSVLLLFNQFSLQLVNQKRVVLKQSGPHCRPVLIGGRRRFGQLAFVSLNHALLQVVADPLGSVQVLAQAGVVALLQGLAHLLIFTIIVALPLPLKYGCINWSQQAAVDAAGLASAVVCADVGAVSGCDQANSEQRVTPGGLLIQNGSGHALVLFAQQHEPAGVLSAAHRQAAQAFDIKFACLVPTNIQSSPARLPAALNNRLQQVVHDFVISAYETQTQKRFCDDGTDEASPITSLSDSQVVEESTAASDDRRESKITESRELLHLHACDTIAEDKAAVTLQQLLDKANRCDRRSLSRRCPAGGASADALATIDFGPSIVKQCFSSPAASSASSRLVMRAIPTVQSDDASTLTNAADGKRFNRFVTSGSVELSDSVSSWLFIETEVARESHCLLLCQLRGCAVAELNQTARVCRAVSLSNESSGQPAGLNGSHVTRQLGSPDDSAVNFWKAEEFEQYLMSLTSAGDLLRNSSSGRNGSIETFTAPASGCFLIEAAGARGGNNTLMNTTGGPGAQVSARVNLTAGTQLSIVVGQTGGSTSLDYEGGGGGGGSFVYRTGDRLLLLAAGGGGGASRRRPGEVGVNASDSMGSGYSNTGFGGSNGQPGSNDPSSTSSYTNHGGCGAGWLGRAVNPRRSSNDGERGSGLAEGFVGGSAGGGSACDGGFGGGGGGGCKCGGKYGAPGAGGGFSGGGAGIGYGHRGGGGGSFCLGGCVSGTVSTVDQGFASIQLESVSVLDRECLLYDFKSGLNARDWFTRFRNGNFELEDQPRSGRPSGVDDEQLRQLVEADPRGTHIIPGLQLRSTKPIRSLWITWSPAVEFLIGWLLLRRLRRRLRRSGGGGCKFGSKNGAPGVGVGYGHIGGGGGGGSFCLGGCVSRTVSTVDQGFASIRLESNPKSARLVPFRESKLTQLIQPYFSGSGRATMIEMLKLIGDLRQTVQQQEEEMEEREMRIRRELIAERDRLMSEVEERFEQQLQEQKELQEERHDTRLREYLDTSQRISDNLKKRMVEAHKRKLAELQAKIDRLEEQLGEARSEAEQQDEQLENLNNKMELAAAQSVSTKEAIEAEVNIRVRRIGDMHRRLAESADISTLARSHPPPPTNQHRSAMRATLLKNDSFLVHELEAELVEEQENRERQVGAMTATLACSQEMLDGLRMERELLAEELKTARLTVEEQDFVSQQQQQQQQLVSMAQTSGNDMNAEDQIEEDDELLEEDGIDEFEAEFDEDIMEQQHWHAKRGARTSELSADASETGETGNVAVHLGLPGGAGDREAHHYRAPAVPQGTLRVGTLNCRTLKLAAWRRGLLAKLALDLSCDVIALQVSIRAEPGLHCEDLGSSWTLWYTSADQRDRGGVGALIGQDCSRAIAALPCPPDTSDVRLCGWNARLFCVYAPPATRPDGAQDFFEQLSARVEETAQRDTVVVLANLNAVPRRSERSLFVTPRENGNTQALEDFLERQDMVSANTRFCKPAGSRLSWAANGGGGTRAAAQIDHALLRSRERRRVVNCRTITPLALRSDHRLLICDLELRDPLYRPLKRAPRRYYRALKDAGTHCRFASAFITALGGRRGGAEYADVSTAVRAAAEEGGPVDATGPAWAAGLAGRPRDSKLHLSRRPTREAEEALETVYLQRQQAAVDEVVQAVFAAVPDARGRVAWSAINALTGRKRRIQLNLAGDTADERRNELREFFAAIVNAPPPPLPNILTLPPETPLPTGFNVATVTMAEVVMLAQKTPGGKALGPDEVPIEALRIRCVASEVARVMNRVLSGEMAPTEWTMAHIIAIPKKPGTTRHDEHRGICLQFCAAKLFNRMLLSRLQPVLDPYLRPEQNGFQPWVIRTAHGFLLRRRVGRRQPEKRLSVLGYADDLALLSSTVEGAQRQLDKLVSAAASVGLVVNTKKTVVLCVPGDIEAAIFCRGADGQVTELPRCQQFVYLGGLVPDVREDLRRRRGLAWAAFCSVMAVLQSEALPDRQRAALF</sequence>
<dbReference type="WBParaSite" id="maker-uti_cns_0047262-snap-gene-0.4-mRNA-1">
    <property type="protein sequence ID" value="maker-uti_cns_0047262-snap-gene-0.4-mRNA-1"/>
    <property type="gene ID" value="maker-uti_cns_0047262-snap-gene-0.4"/>
</dbReference>
<feature type="compositionally biased region" description="Low complexity" evidence="2">
    <location>
        <begin position="1"/>
        <end position="18"/>
    </location>
</feature>
<keyword evidence="3" id="KW-1185">Reference proteome</keyword>
<feature type="region of interest" description="Disordered" evidence="2">
    <location>
        <begin position="528"/>
        <end position="561"/>
    </location>
</feature>
<organism evidence="3 4">
    <name type="scientific">Macrostomum lignano</name>
    <dbReference type="NCBI Taxonomy" id="282301"/>
    <lineage>
        <taxon>Eukaryota</taxon>
        <taxon>Metazoa</taxon>
        <taxon>Spiralia</taxon>
        <taxon>Lophotrochozoa</taxon>
        <taxon>Platyhelminthes</taxon>
        <taxon>Rhabditophora</taxon>
        <taxon>Macrostomorpha</taxon>
        <taxon>Macrostomida</taxon>
        <taxon>Macrostomidae</taxon>
        <taxon>Macrostomum</taxon>
    </lineage>
</organism>
<feature type="region of interest" description="Disordered" evidence="2">
    <location>
        <begin position="1535"/>
        <end position="1557"/>
    </location>
</feature>
<feature type="compositionally biased region" description="Polar residues" evidence="2">
    <location>
        <begin position="537"/>
        <end position="553"/>
    </location>
</feature>
<feature type="compositionally biased region" description="Polar residues" evidence="2">
    <location>
        <begin position="907"/>
        <end position="921"/>
    </location>
</feature>
<feature type="coiled-coil region" evidence="1">
    <location>
        <begin position="1422"/>
        <end position="1474"/>
    </location>
</feature>
<dbReference type="Proteomes" id="UP000095280">
    <property type="component" value="Unplaced"/>
</dbReference>
<keyword evidence="1" id="KW-0175">Coiled coil</keyword>
<dbReference type="PANTHER" id="PTHR47027">
    <property type="entry name" value="REVERSE TRANSCRIPTASE DOMAIN-CONTAINING PROTEIN"/>
    <property type="match status" value="1"/>
</dbReference>
<reference evidence="4" key="1">
    <citation type="submission" date="2016-11" db="UniProtKB">
        <authorList>
            <consortium name="WormBaseParasite"/>
        </authorList>
    </citation>
    <scope>IDENTIFICATION</scope>
</reference>